<feature type="domain" description="AMIN-like" evidence="2">
    <location>
        <begin position="48"/>
        <end position="178"/>
    </location>
</feature>
<sequence>MRRLLPLFFSVLTVAGLWIAPVPASAAPACASGWGSMPKTSQARTPTPLTGVRAGRHDCFDRLVFDVAGPVTGYHVGYVERVTMDGSGAPVPLRGEAYLSITVNAPAYDDSFTPTYNPANRAELTEVRDYRTFRQVAWAGSFEGQTTVGLGTRARLPFQTYTLDGPGSGSRIVVDVAHSW</sequence>
<evidence type="ECO:0000259" key="2">
    <source>
        <dbReference type="Pfam" id="PF24837"/>
    </source>
</evidence>
<protein>
    <recommendedName>
        <fullName evidence="2">AMIN-like domain-containing protein</fullName>
    </recommendedName>
</protein>
<evidence type="ECO:0000256" key="1">
    <source>
        <dbReference type="SAM" id="SignalP"/>
    </source>
</evidence>
<feature type="chain" id="PRO_5031424082" description="AMIN-like domain-containing protein" evidence="1">
    <location>
        <begin position="27"/>
        <end position="180"/>
    </location>
</feature>
<comment type="caution">
    <text evidence="3">The sequence shown here is derived from an EMBL/GenBank/DDBJ whole genome shotgun (WGS) entry which is preliminary data.</text>
</comment>
<dbReference type="AlphaFoldDB" id="A0A7X6L3M7"/>
<evidence type="ECO:0000313" key="4">
    <source>
        <dbReference type="Proteomes" id="UP000540698"/>
    </source>
</evidence>
<keyword evidence="1" id="KW-0732">Signal</keyword>
<organism evidence="3 4">
    <name type="scientific">Nocardia gamkensis</name>
    <dbReference type="NCBI Taxonomy" id="352869"/>
    <lineage>
        <taxon>Bacteria</taxon>
        <taxon>Bacillati</taxon>
        <taxon>Actinomycetota</taxon>
        <taxon>Actinomycetes</taxon>
        <taxon>Mycobacteriales</taxon>
        <taxon>Nocardiaceae</taxon>
        <taxon>Nocardia</taxon>
    </lineage>
</organism>
<proteinExistence type="predicted"/>
<accession>A0A7X6L3M7</accession>
<feature type="signal peptide" evidence="1">
    <location>
        <begin position="1"/>
        <end position="26"/>
    </location>
</feature>
<gene>
    <name evidence="3" type="ORF">HGB38_13625</name>
</gene>
<keyword evidence="4" id="KW-1185">Reference proteome</keyword>
<name>A0A7X6L3M7_9NOCA</name>
<dbReference type="Proteomes" id="UP000540698">
    <property type="component" value="Unassembled WGS sequence"/>
</dbReference>
<dbReference type="InterPro" id="IPR056303">
    <property type="entry name" value="AMIN-like"/>
</dbReference>
<reference evidence="3 4" key="1">
    <citation type="submission" date="2020-04" db="EMBL/GenBank/DDBJ databases">
        <title>MicrobeNet Type strains.</title>
        <authorList>
            <person name="Nicholson A.C."/>
        </authorList>
    </citation>
    <scope>NUCLEOTIDE SEQUENCE [LARGE SCALE GENOMIC DNA]</scope>
    <source>
        <strain evidence="3 4">DSM 44956</strain>
    </source>
</reference>
<dbReference type="EMBL" id="JAAXOS010000006">
    <property type="protein sequence ID" value="NKY27256.1"/>
    <property type="molecule type" value="Genomic_DNA"/>
</dbReference>
<dbReference type="Pfam" id="PF24837">
    <property type="entry name" value="AMIN-like"/>
    <property type="match status" value="1"/>
</dbReference>
<evidence type="ECO:0000313" key="3">
    <source>
        <dbReference type="EMBL" id="NKY27256.1"/>
    </source>
</evidence>